<sequence length="49" mass="5834">MSSSDVFGLDVSQTQIFIYNFLYLMSPKVILHELSIKIIVRLRIREQKY</sequence>
<protein>
    <submittedName>
        <fullName evidence="1">12327_t:CDS:1</fullName>
    </submittedName>
</protein>
<reference evidence="1" key="1">
    <citation type="submission" date="2021-06" db="EMBL/GenBank/DDBJ databases">
        <authorList>
            <person name="Kallberg Y."/>
            <person name="Tangrot J."/>
            <person name="Rosling A."/>
        </authorList>
    </citation>
    <scope>NUCLEOTIDE SEQUENCE</scope>
    <source>
        <strain evidence="1">87-6 pot B 2015</strain>
    </source>
</reference>
<organism evidence="1 2">
    <name type="scientific">Funneliformis mosseae</name>
    <name type="common">Endomycorrhizal fungus</name>
    <name type="synonym">Glomus mosseae</name>
    <dbReference type="NCBI Taxonomy" id="27381"/>
    <lineage>
        <taxon>Eukaryota</taxon>
        <taxon>Fungi</taxon>
        <taxon>Fungi incertae sedis</taxon>
        <taxon>Mucoromycota</taxon>
        <taxon>Glomeromycotina</taxon>
        <taxon>Glomeromycetes</taxon>
        <taxon>Glomerales</taxon>
        <taxon>Glomeraceae</taxon>
        <taxon>Funneliformis</taxon>
    </lineage>
</organism>
<keyword evidence="2" id="KW-1185">Reference proteome</keyword>
<evidence type="ECO:0000313" key="2">
    <source>
        <dbReference type="Proteomes" id="UP000789375"/>
    </source>
</evidence>
<gene>
    <name evidence="1" type="ORF">FMOSSE_LOCUS1293</name>
</gene>
<accession>A0A9N8V9F0</accession>
<dbReference type="Proteomes" id="UP000789375">
    <property type="component" value="Unassembled WGS sequence"/>
</dbReference>
<proteinExistence type="predicted"/>
<dbReference type="EMBL" id="CAJVPP010000147">
    <property type="protein sequence ID" value="CAG8447700.1"/>
    <property type="molecule type" value="Genomic_DNA"/>
</dbReference>
<dbReference type="AlphaFoldDB" id="A0A9N8V9F0"/>
<comment type="caution">
    <text evidence="1">The sequence shown here is derived from an EMBL/GenBank/DDBJ whole genome shotgun (WGS) entry which is preliminary data.</text>
</comment>
<name>A0A9N8V9F0_FUNMO</name>
<evidence type="ECO:0000313" key="1">
    <source>
        <dbReference type="EMBL" id="CAG8447700.1"/>
    </source>
</evidence>